<dbReference type="Proteomes" id="UP000824130">
    <property type="component" value="Unassembled WGS sequence"/>
</dbReference>
<dbReference type="PROSITE" id="PS51781">
    <property type="entry name" value="SH3B"/>
    <property type="match status" value="5"/>
</dbReference>
<feature type="domain" description="SH3b" evidence="3">
    <location>
        <begin position="41"/>
        <end position="108"/>
    </location>
</feature>
<reference evidence="4" key="1">
    <citation type="submission" date="2020-10" db="EMBL/GenBank/DDBJ databases">
        <authorList>
            <person name="Gilroy R."/>
        </authorList>
    </citation>
    <scope>NUCLEOTIDE SEQUENCE</scope>
    <source>
        <strain evidence="4">ChiSjej4B22-8349</strain>
    </source>
</reference>
<dbReference type="Pfam" id="PF08239">
    <property type="entry name" value="SH3_3"/>
    <property type="match status" value="5"/>
</dbReference>
<dbReference type="AlphaFoldDB" id="A0A9D1SVE9"/>
<organism evidence="4 5">
    <name type="scientific">Candidatus Allocopromorpha excrementipullorum</name>
    <dbReference type="NCBI Taxonomy" id="2840743"/>
    <lineage>
        <taxon>Bacteria</taxon>
        <taxon>Bacillati</taxon>
        <taxon>Bacillota</taxon>
        <taxon>Clostridia</taxon>
        <taxon>Eubacteriales</taxon>
        <taxon>Eubacteriaceae</taxon>
        <taxon>Eubacteriaceae incertae sedis</taxon>
        <taxon>Candidatus Allocopromorpha</taxon>
    </lineage>
</organism>
<evidence type="ECO:0000313" key="4">
    <source>
        <dbReference type="EMBL" id="HIU96790.1"/>
    </source>
</evidence>
<sequence length="758" mass="80840">MSTQDISKRKRRAAAVIAVMMAVSVFAGLPLTDLGKVYAAGETGQVTASLLYVRSGAGTSYSKIGSLAKGKTFVVTGSAKDSSGVVWYQLKYGSKTGYVSSKYVNIKQNTVTSVSNTQGTVNTKTDPLIVRSGPGTSYSSLGTMVKGKTFTVTGKVQDISGTWWYTLSFNGKTGYVSSKYVKTTSTSSGVTEVTGTTGTVATKTDPLLVRSGPGTNYGTIGSMAKGKTFSVTGKAQDSSGTWWYRLTFNGKTGYVSSNYVTIKTSSGATEETENAIGTVNTKSDPLLVRSGPGTNYGTIGSMAKGKTFTIIGNAKDSSGNTWYKLTYNGRLGYVSGSYVKVTQNSNSGSSDEDTDQGSSSSPVTFQMGTVTANDGLNVRTGAGTSYTRLTTLPKGTTITVTGSKKASDGKVWYTYQYSVSQVGYLCSDYLSVKTVTSDSDFESYMTAQGFPESYKPGLRMLHAAHPQWVFKAYNVGYSWSDAIARETASVSTNLVSASSPVSYRSTAPGSYNSSTKTWTTFDGGWYAASPTVVKYYMDPRNFLTESGIYQFMTHRYDSGSQSADTVAAVIQGSFMQSRNPGGGYSSYSTLINAAGKNGGVNPNVLAAMIIQEQGWSGSSLVSGTYPGYQGYYNFFNIGAYTTSTMNAIQRGLWYAKGSGVGATSYSRPWNTPYKSILGGAMFYSEEYVSNNQDSYYTKKFNVKNGVSKVGTHQYMTNVAGAASEGSIVKRAYSSNDNYPVVFEIPVYSSMPSTACQLP</sequence>
<dbReference type="Gene3D" id="2.30.30.40">
    <property type="entry name" value="SH3 Domains"/>
    <property type="match status" value="5"/>
</dbReference>
<keyword evidence="2" id="KW-1133">Transmembrane helix</keyword>
<dbReference type="PANTHER" id="PTHR34408:SF1">
    <property type="entry name" value="GLYCOSYL HYDROLASE FAMILY 19 DOMAIN-CONTAINING PROTEIN HI_1415"/>
    <property type="match status" value="1"/>
</dbReference>
<feature type="domain" description="SH3b" evidence="3">
    <location>
        <begin position="272"/>
        <end position="343"/>
    </location>
</feature>
<proteinExistence type="predicted"/>
<feature type="domain" description="SH3b" evidence="3">
    <location>
        <begin position="118"/>
        <end position="185"/>
    </location>
</feature>
<dbReference type="InterPro" id="IPR003646">
    <property type="entry name" value="SH3-like_bac-type"/>
</dbReference>
<feature type="compositionally biased region" description="Polar residues" evidence="1">
    <location>
        <begin position="356"/>
        <end position="366"/>
    </location>
</feature>
<evidence type="ECO:0000259" key="3">
    <source>
        <dbReference type="PROSITE" id="PS51781"/>
    </source>
</evidence>
<evidence type="ECO:0000256" key="2">
    <source>
        <dbReference type="SAM" id="Phobius"/>
    </source>
</evidence>
<comment type="caution">
    <text evidence="4">The sequence shown here is derived from an EMBL/GenBank/DDBJ whole genome shotgun (WGS) entry which is preliminary data.</text>
</comment>
<feature type="region of interest" description="Disordered" evidence="1">
    <location>
        <begin position="344"/>
        <end position="366"/>
    </location>
</feature>
<evidence type="ECO:0000313" key="5">
    <source>
        <dbReference type="Proteomes" id="UP000824130"/>
    </source>
</evidence>
<dbReference type="InterPro" id="IPR052354">
    <property type="entry name" value="Cell_Wall_Dynamics_Protein"/>
</dbReference>
<protein>
    <submittedName>
        <fullName evidence="4">SH3 domain-containing protein</fullName>
    </submittedName>
</protein>
<feature type="transmembrane region" description="Helical" evidence="2">
    <location>
        <begin position="12"/>
        <end position="31"/>
    </location>
</feature>
<accession>A0A9D1SVE9</accession>
<name>A0A9D1SVE9_9FIRM</name>
<evidence type="ECO:0000256" key="1">
    <source>
        <dbReference type="SAM" id="MobiDB-lite"/>
    </source>
</evidence>
<feature type="domain" description="SH3b" evidence="3">
    <location>
        <begin position="365"/>
        <end position="434"/>
    </location>
</feature>
<gene>
    <name evidence="4" type="ORF">IAD25_08845</name>
</gene>
<feature type="domain" description="SH3b" evidence="3">
    <location>
        <begin position="195"/>
        <end position="264"/>
    </location>
</feature>
<dbReference type="PANTHER" id="PTHR34408">
    <property type="entry name" value="FAMILY PROTEIN, PUTATIVE-RELATED"/>
    <property type="match status" value="1"/>
</dbReference>
<keyword evidence="2" id="KW-0812">Transmembrane</keyword>
<reference evidence="4" key="2">
    <citation type="journal article" date="2021" name="PeerJ">
        <title>Extensive microbial diversity within the chicken gut microbiome revealed by metagenomics and culture.</title>
        <authorList>
            <person name="Gilroy R."/>
            <person name="Ravi A."/>
            <person name="Getino M."/>
            <person name="Pursley I."/>
            <person name="Horton D.L."/>
            <person name="Alikhan N.F."/>
            <person name="Baker D."/>
            <person name="Gharbi K."/>
            <person name="Hall N."/>
            <person name="Watson M."/>
            <person name="Adriaenssens E.M."/>
            <person name="Foster-Nyarko E."/>
            <person name="Jarju S."/>
            <person name="Secka A."/>
            <person name="Antonio M."/>
            <person name="Oren A."/>
            <person name="Chaudhuri R.R."/>
            <person name="La Ragione R."/>
            <person name="Hildebrand F."/>
            <person name="Pallen M.J."/>
        </authorList>
    </citation>
    <scope>NUCLEOTIDE SEQUENCE</scope>
    <source>
        <strain evidence="4">ChiSjej4B22-8349</strain>
    </source>
</reference>
<dbReference type="EMBL" id="DVOB01000191">
    <property type="protein sequence ID" value="HIU96790.1"/>
    <property type="molecule type" value="Genomic_DNA"/>
</dbReference>
<dbReference type="SMART" id="SM00287">
    <property type="entry name" value="SH3b"/>
    <property type="match status" value="5"/>
</dbReference>
<keyword evidence="2" id="KW-0472">Membrane</keyword>